<evidence type="ECO:0000256" key="1">
    <source>
        <dbReference type="SAM" id="MobiDB-lite"/>
    </source>
</evidence>
<feature type="region of interest" description="Disordered" evidence="1">
    <location>
        <begin position="105"/>
        <end position="132"/>
    </location>
</feature>
<sequence length="139" mass="15064">MTWDVYALRAPRGARSVEQIPDGYTGPAIGEPDDVVAAVREVAPHLDTSDPRWLRLSGPDHQVEIALGKGIRVHDVTFYITGGAGAVPVVLDVCRSLGLTPFDTETGEVLTAGSRPPADAPPEEADDDDRPWWRRLLGR</sequence>
<gene>
    <name evidence="2" type="ORF">CAE01nite_12080</name>
</gene>
<evidence type="ECO:0000313" key="2">
    <source>
        <dbReference type="EMBL" id="GEO33483.1"/>
    </source>
</evidence>
<dbReference type="Proteomes" id="UP000321181">
    <property type="component" value="Unassembled WGS sequence"/>
</dbReference>
<comment type="caution">
    <text evidence="2">The sequence shown here is derived from an EMBL/GenBank/DDBJ whole genome shotgun (WGS) entry which is preliminary data.</text>
</comment>
<name>A0A512DAH7_9CELL</name>
<reference evidence="2 3" key="1">
    <citation type="submission" date="2019-07" db="EMBL/GenBank/DDBJ databases">
        <title>Whole genome shotgun sequence of Cellulomonas aerilata NBRC 106308.</title>
        <authorList>
            <person name="Hosoyama A."/>
            <person name="Uohara A."/>
            <person name="Ohji S."/>
            <person name="Ichikawa N."/>
        </authorList>
    </citation>
    <scope>NUCLEOTIDE SEQUENCE [LARGE SCALE GENOMIC DNA]</scope>
    <source>
        <strain evidence="2 3">NBRC 106308</strain>
    </source>
</reference>
<keyword evidence="3" id="KW-1185">Reference proteome</keyword>
<dbReference type="RefSeq" id="WP_146901524.1">
    <property type="nucleotide sequence ID" value="NZ_BAAARM010000002.1"/>
</dbReference>
<dbReference type="AlphaFoldDB" id="A0A512DAH7"/>
<evidence type="ECO:0000313" key="3">
    <source>
        <dbReference type="Proteomes" id="UP000321181"/>
    </source>
</evidence>
<protein>
    <submittedName>
        <fullName evidence="2">Uncharacterized protein</fullName>
    </submittedName>
</protein>
<organism evidence="2 3">
    <name type="scientific">Cellulomonas aerilata</name>
    <dbReference type="NCBI Taxonomy" id="515326"/>
    <lineage>
        <taxon>Bacteria</taxon>
        <taxon>Bacillati</taxon>
        <taxon>Actinomycetota</taxon>
        <taxon>Actinomycetes</taxon>
        <taxon>Micrococcales</taxon>
        <taxon>Cellulomonadaceae</taxon>
        <taxon>Cellulomonas</taxon>
    </lineage>
</organism>
<accession>A0A512DAH7</accession>
<dbReference type="OrthoDB" id="8481871at2"/>
<proteinExistence type="predicted"/>
<dbReference type="EMBL" id="BJYY01000010">
    <property type="protein sequence ID" value="GEO33483.1"/>
    <property type="molecule type" value="Genomic_DNA"/>
</dbReference>